<feature type="domain" description="Aminoacyl-tRNA synthetase class Ia" evidence="12">
    <location>
        <begin position="445"/>
        <end position="602"/>
    </location>
</feature>
<dbReference type="GO" id="GO:0005759">
    <property type="term" value="C:mitochondrial matrix"/>
    <property type="evidence" value="ECO:0007669"/>
    <property type="project" value="UniProtKB-SubCell"/>
</dbReference>
<dbReference type="FunFam" id="3.40.50.620:FF:000003">
    <property type="entry name" value="Leucine--tRNA ligase"/>
    <property type="match status" value="1"/>
</dbReference>
<dbReference type="PRINTS" id="PR00985">
    <property type="entry name" value="TRNASYNTHLEU"/>
</dbReference>
<evidence type="ECO:0000259" key="12">
    <source>
        <dbReference type="Pfam" id="PF00133"/>
    </source>
</evidence>
<dbReference type="GeneID" id="105901715"/>
<dbReference type="PANTHER" id="PTHR43740">
    <property type="entry name" value="LEUCYL-TRNA SYNTHETASE"/>
    <property type="match status" value="1"/>
</dbReference>
<dbReference type="CTD" id="23395"/>
<feature type="domain" description="Leucyl-tRNA synthetase editing" evidence="14">
    <location>
        <begin position="272"/>
        <end position="431"/>
    </location>
</feature>
<dbReference type="Gene3D" id="3.40.50.620">
    <property type="entry name" value="HUPs"/>
    <property type="match status" value="2"/>
</dbReference>
<keyword evidence="8 11" id="KW-0030">Aminoacyl-tRNA synthetase</keyword>
<dbReference type="Pfam" id="PF00133">
    <property type="entry name" value="tRNA-synt_1"/>
    <property type="match status" value="3"/>
</dbReference>
<sequence length="905" mass="102020">MQTVVKRVALCPLALVREGICSGDLLMPTPWFRRVVWRNLYSETGEWEKDYRVETRRKVEQWWHPRIKDQWRRTSKEESSRRKKFYVLSMFPYPSGRLHMGHVRVYTISDTIAHFQRMRGHQVLNPMGWDAFGLPAENAAIERGLDPEEWTQSNIQSMREQLDSLGLCFNWDREVTTCLPDYYKWTQFLFVKMFKAGLAYQKEAVVNWDPVDQTVLADEQVDEAGCSWRSGALVEQKLLKQWFIKTTNYAKPLLDALADLPEWYGVKGMQANWIGECSGCFFQFQLKVDGEETGETLEAYTPTPEAVFGAAYVSILPSHRLLHGSSLLKAALTRAQQHGRDCLTEVTARNVVTGQEVPVVISAQAEFQGHLDTVIGIPDMSEDDASVANALSLQCPTVLKTQEDGPQTLLNSAEFTGLSREEAFDSITQKAREMNAGGHLTSSKLRDWLISRQRYWGTPIPIVHCGSCGPVAVPEEELPVTLPKALALTGKGASPLQSAHEWIHCTCPRCKGPAQRETDTMDTFVDSSWYYFRYTDPHNRIRPFERSLADHWLPVDVYIGGKEHAVMHLYYARFLSHFCRDQGLVSHREPFRKLLVQGLIKGQTFRSAVSGQYLKREEIDFSGADPVQAGSGGAVQVTWEKMSKSKHNGLDPQEVVEQYGIDTVRLFILYAGPPEQDILWDARTDALPGVLRWQSRLWALVTKLREARQSSMTPDPSALSKRDRAEAHKIWESKNYTIQKVTYYLTEDFLLNAAISRLMGLSNTLSQASAGVILHSVEFEEALAALCVMAAPMAPHLASELWTGLCGVSNPQCRLLSEEGCVLQQAWPTVDPEYLEAPDTLDMVVRVNNKACGSVSVPREVAQDAQQVRALVLASPLGLRLLGDRIIKKAILSPRTALINFLVEE</sequence>
<evidence type="ECO:0000256" key="2">
    <source>
        <dbReference type="ARBA" id="ARBA00005594"/>
    </source>
</evidence>
<dbReference type="Gene3D" id="1.10.730.10">
    <property type="entry name" value="Isoleucyl-tRNA Synthetase, Domain 1"/>
    <property type="match status" value="2"/>
</dbReference>
<dbReference type="InterPro" id="IPR001412">
    <property type="entry name" value="aa-tRNA-synth_I_CS"/>
</dbReference>
<evidence type="ECO:0000256" key="1">
    <source>
        <dbReference type="ARBA" id="ARBA00004305"/>
    </source>
</evidence>
<dbReference type="InterPro" id="IPR009080">
    <property type="entry name" value="tRNAsynth_Ia_anticodon-bd"/>
</dbReference>
<dbReference type="InterPro" id="IPR013155">
    <property type="entry name" value="M/V/L/I-tRNA-synth_anticd-bd"/>
</dbReference>
<dbReference type="SUPFAM" id="SSF52374">
    <property type="entry name" value="Nucleotidylyl transferase"/>
    <property type="match status" value="1"/>
</dbReference>
<evidence type="ECO:0000256" key="4">
    <source>
        <dbReference type="ARBA" id="ARBA00022598"/>
    </source>
</evidence>
<dbReference type="NCBIfam" id="TIGR00396">
    <property type="entry name" value="leuS_bact"/>
    <property type="match status" value="1"/>
</dbReference>
<evidence type="ECO:0000313" key="16">
    <source>
        <dbReference type="RefSeq" id="XP_012684663.2"/>
    </source>
</evidence>
<dbReference type="InterPro" id="IPR009008">
    <property type="entry name" value="Val/Leu/Ile-tRNA-synth_edit"/>
</dbReference>
<dbReference type="Pfam" id="PF13603">
    <property type="entry name" value="tRNA-synt_1_2"/>
    <property type="match status" value="1"/>
</dbReference>
<dbReference type="PROSITE" id="PS00178">
    <property type="entry name" value="AA_TRNA_LIGASE_I"/>
    <property type="match status" value="1"/>
</dbReference>
<evidence type="ECO:0000259" key="13">
    <source>
        <dbReference type="Pfam" id="PF08264"/>
    </source>
</evidence>
<evidence type="ECO:0000256" key="6">
    <source>
        <dbReference type="ARBA" id="ARBA00022840"/>
    </source>
</evidence>
<proteinExistence type="inferred from homology"/>
<dbReference type="InterPro" id="IPR002302">
    <property type="entry name" value="Leu-tRNA-ligase"/>
</dbReference>
<dbReference type="FunFam" id="1.10.730.10:FF:000011">
    <property type="entry name" value="Leucine--tRNA ligase chloroplastic/mitochondrial"/>
    <property type="match status" value="1"/>
</dbReference>
<evidence type="ECO:0000256" key="3">
    <source>
        <dbReference type="ARBA" id="ARBA00013164"/>
    </source>
</evidence>
<keyword evidence="7 11" id="KW-0648">Protein biosynthesis</keyword>
<dbReference type="GO" id="GO:0004823">
    <property type="term" value="F:leucine-tRNA ligase activity"/>
    <property type="evidence" value="ECO:0007669"/>
    <property type="project" value="UniProtKB-EC"/>
</dbReference>
<dbReference type="FunFam" id="3.40.50.620:FF:000100">
    <property type="entry name" value="probable leucine--tRNA ligase, mitochondrial"/>
    <property type="match status" value="1"/>
</dbReference>
<comment type="subcellular location">
    <subcellularLocation>
        <location evidence="1">Mitochondrion matrix</location>
    </subcellularLocation>
</comment>
<dbReference type="AlphaFoldDB" id="A0A6P3VZ43"/>
<dbReference type="SUPFAM" id="SSF50677">
    <property type="entry name" value="ValRS/IleRS/LeuRS editing domain"/>
    <property type="match status" value="1"/>
</dbReference>
<dbReference type="CDD" id="cd07958">
    <property type="entry name" value="Anticodon_Ia_Leu_BEm"/>
    <property type="match status" value="1"/>
</dbReference>
<dbReference type="Pfam" id="PF08264">
    <property type="entry name" value="Anticodon_1"/>
    <property type="match status" value="1"/>
</dbReference>
<protein>
    <recommendedName>
        <fullName evidence="3">leucine--tRNA ligase</fullName>
        <ecNumber evidence="3">6.1.1.4</ecNumber>
    </recommendedName>
    <alternativeName>
        <fullName evidence="9">Leucyl-tRNA synthetase</fullName>
    </alternativeName>
</protein>
<accession>A0A6P3VZ43</accession>
<reference evidence="16" key="1">
    <citation type="submission" date="2025-08" db="UniProtKB">
        <authorList>
            <consortium name="RefSeq"/>
        </authorList>
    </citation>
    <scope>IDENTIFICATION</scope>
</reference>
<feature type="domain" description="Methionyl/Valyl/Leucyl/Isoleucyl-tRNA synthetase anticodon-binding" evidence="13">
    <location>
        <begin position="730"/>
        <end position="857"/>
    </location>
</feature>
<dbReference type="OrthoDB" id="15954at2759"/>
<keyword evidence="15" id="KW-1185">Reference proteome</keyword>
<evidence type="ECO:0000256" key="5">
    <source>
        <dbReference type="ARBA" id="ARBA00022741"/>
    </source>
</evidence>
<feature type="domain" description="Aminoacyl-tRNA synthetase class Ia" evidence="12">
    <location>
        <begin position="640"/>
        <end position="679"/>
    </location>
</feature>
<dbReference type="CDD" id="cd00812">
    <property type="entry name" value="LeuRS_core"/>
    <property type="match status" value="1"/>
</dbReference>
<evidence type="ECO:0000256" key="9">
    <source>
        <dbReference type="ARBA" id="ARBA00030520"/>
    </source>
</evidence>
<dbReference type="GO" id="GO:0002161">
    <property type="term" value="F:aminoacyl-tRNA deacylase activity"/>
    <property type="evidence" value="ECO:0007669"/>
    <property type="project" value="InterPro"/>
</dbReference>
<comment type="similarity">
    <text evidence="2 11">Belongs to the class-I aminoacyl-tRNA synthetase family.</text>
</comment>
<keyword evidence="6 11" id="KW-0067">ATP-binding</keyword>
<evidence type="ECO:0000313" key="15">
    <source>
        <dbReference type="Proteomes" id="UP000515152"/>
    </source>
</evidence>
<dbReference type="InterPro" id="IPR025709">
    <property type="entry name" value="Leu_tRNA-synth_edit"/>
</dbReference>
<dbReference type="GO" id="GO:0005524">
    <property type="term" value="F:ATP binding"/>
    <property type="evidence" value="ECO:0007669"/>
    <property type="project" value="UniProtKB-KW"/>
</dbReference>
<dbReference type="Proteomes" id="UP000515152">
    <property type="component" value="Chromosome 11"/>
</dbReference>
<comment type="catalytic activity">
    <reaction evidence="10">
        <text>tRNA(Leu) + L-leucine + ATP = L-leucyl-tRNA(Leu) + AMP + diphosphate</text>
        <dbReference type="Rhea" id="RHEA:11688"/>
        <dbReference type="Rhea" id="RHEA-COMP:9613"/>
        <dbReference type="Rhea" id="RHEA-COMP:9622"/>
        <dbReference type="ChEBI" id="CHEBI:30616"/>
        <dbReference type="ChEBI" id="CHEBI:33019"/>
        <dbReference type="ChEBI" id="CHEBI:57427"/>
        <dbReference type="ChEBI" id="CHEBI:78442"/>
        <dbReference type="ChEBI" id="CHEBI:78494"/>
        <dbReference type="ChEBI" id="CHEBI:456215"/>
        <dbReference type="EC" id="6.1.1.4"/>
    </reaction>
</comment>
<gene>
    <name evidence="16" type="primary">lars2</name>
</gene>
<feature type="domain" description="Aminoacyl-tRNA synthetase class Ia" evidence="12">
    <location>
        <begin position="68"/>
        <end position="259"/>
    </location>
</feature>
<dbReference type="InterPro" id="IPR002300">
    <property type="entry name" value="aa-tRNA-synth_Ia"/>
</dbReference>
<dbReference type="GO" id="GO:0032543">
    <property type="term" value="P:mitochondrial translation"/>
    <property type="evidence" value="ECO:0007669"/>
    <property type="project" value="TreeGrafter"/>
</dbReference>
<evidence type="ECO:0000256" key="8">
    <source>
        <dbReference type="ARBA" id="ARBA00023146"/>
    </source>
</evidence>
<dbReference type="PANTHER" id="PTHR43740:SF2">
    <property type="entry name" value="LEUCINE--TRNA LIGASE, MITOCHONDRIAL"/>
    <property type="match status" value="1"/>
</dbReference>
<dbReference type="RefSeq" id="XP_012684663.2">
    <property type="nucleotide sequence ID" value="XM_012829209.3"/>
</dbReference>
<evidence type="ECO:0000256" key="11">
    <source>
        <dbReference type="RuleBase" id="RU363035"/>
    </source>
</evidence>
<keyword evidence="5 11" id="KW-0547">Nucleotide-binding</keyword>
<dbReference type="SUPFAM" id="SSF47323">
    <property type="entry name" value="Anticodon-binding domain of a subclass of class I aminoacyl-tRNA synthetases"/>
    <property type="match status" value="1"/>
</dbReference>
<dbReference type="GO" id="GO:0006429">
    <property type="term" value="P:leucyl-tRNA aminoacylation"/>
    <property type="evidence" value="ECO:0007669"/>
    <property type="project" value="InterPro"/>
</dbReference>
<dbReference type="InterPro" id="IPR014729">
    <property type="entry name" value="Rossmann-like_a/b/a_fold"/>
</dbReference>
<dbReference type="EC" id="6.1.1.4" evidence="3"/>
<dbReference type="KEGG" id="char:105901715"/>
<evidence type="ECO:0000256" key="7">
    <source>
        <dbReference type="ARBA" id="ARBA00022917"/>
    </source>
</evidence>
<name>A0A6P3VZ43_CLUHA</name>
<keyword evidence="4 11" id="KW-0436">Ligase</keyword>
<organism evidence="15 16">
    <name type="scientific">Clupea harengus</name>
    <name type="common">Atlantic herring</name>
    <dbReference type="NCBI Taxonomy" id="7950"/>
    <lineage>
        <taxon>Eukaryota</taxon>
        <taxon>Metazoa</taxon>
        <taxon>Chordata</taxon>
        <taxon>Craniata</taxon>
        <taxon>Vertebrata</taxon>
        <taxon>Euteleostomi</taxon>
        <taxon>Actinopterygii</taxon>
        <taxon>Neopterygii</taxon>
        <taxon>Teleostei</taxon>
        <taxon>Clupei</taxon>
        <taxon>Clupeiformes</taxon>
        <taxon>Clupeoidei</taxon>
        <taxon>Clupeidae</taxon>
        <taxon>Clupea</taxon>
    </lineage>
</organism>
<evidence type="ECO:0000259" key="14">
    <source>
        <dbReference type="Pfam" id="PF13603"/>
    </source>
</evidence>
<evidence type="ECO:0000256" key="10">
    <source>
        <dbReference type="ARBA" id="ARBA00047469"/>
    </source>
</evidence>